<dbReference type="EMBL" id="JBEVCJ010000020">
    <property type="protein sequence ID" value="MET1256347.1"/>
    <property type="molecule type" value="Genomic_DNA"/>
</dbReference>
<dbReference type="InterPro" id="IPR036526">
    <property type="entry name" value="C-N_Hydrolase_sf"/>
</dbReference>
<dbReference type="InterPro" id="IPR003010">
    <property type="entry name" value="C-N_Hydrolase"/>
</dbReference>
<dbReference type="PROSITE" id="PS50263">
    <property type="entry name" value="CN_HYDROLASE"/>
    <property type="match status" value="1"/>
</dbReference>
<proteinExistence type="predicted"/>
<dbReference type="SUPFAM" id="SSF56317">
    <property type="entry name" value="Carbon-nitrogen hydrolase"/>
    <property type="match status" value="1"/>
</dbReference>
<dbReference type="GO" id="GO:0016787">
    <property type="term" value="F:hydrolase activity"/>
    <property type="evidence" value="ECO:0007669"/>
    <property type="project" value="UniProtKB-KW"/>
</dbReference>
<dbReference type="Pfam" id="PF00795">
    <property type="entry name" value="CN_hydrolase"/>
    <property type="match status" value="1"/>
</dbReference>
<protein>
    <submittedName>
        <fullName evidence="1">Carbon-nitrogen hydrolase family protein</fullName>
    </submittedName>
</protein>
<dbReference type="Gene3D" id="3.60.110.10">
    <property type="entry name" value="Carbon-nitrogen hydrolase"/>
    <property type="match status" value="1"/>
</dbReference>
<name>A0ABV2BWM3_9GAMM</name>
<dbReference type="PANTHER" id="PTHR46044:SF1">
    <property type="entry name" value="CN HYDROLASE DOMAIN-CONTAINING PROTEIN"/>
    <property type="match status" value="1"/>
</dbReference>
<evidence type="ECO:0000313" key="1">
    <source>
        <dbReference type="EMBL" id="MET1256347.1"/>
    </source>
</evidence>
<dbReference type="InterPro" id="IPR044149">
    <property type="entry name" value="Nitrilases_CHs"/>
</dbReference>
<organism evidence="1 2">
    <name type="scientific">Aliikangiella maris</name>
    <dbReference type="NCBI Taxonomy" id="3162458"/>
    <lineage>
        <taxon>Bacteria</taxon>
        <taxon>Pseudomonadati</taxon>
        <taxon>Pseudomonadota</taxon>
        <taxon>Gammaproteobacteria</taxon>
        <taxon>Oceanospirillales</taxon>
        <taxon>Pleioneaceae</taxon>
        <taxon>Aliikangiella</taxon>
    </lineage>
</organism>
<comment type="caution">
    <text evidence="1">The sequence shown here is derived from an EMBL/GenBank/DDBJ whole genome shotgun (WGS) entry which is preliminary data.</text>
</comment>
<keyword evidence="1" id="KW-0378">Hydrolase</keyword>
<reference evidence="1 2" key="1">
    <citation type="submission" date="2024-06" db="EMBL/GenBank/DDBJ databases">
        <authorList>
            <person name="Li F."/>
        </authorList>
    </citation>
    <scope>NUCLEOTIDE SEQUENCE [LARGE SCALE GENOMIC DNA]</scope>
    <source>
        <strain evidence="1 2">GXAS 311</strain>
    </source>
</reference>
<keyword evidence="2" id="KW-1185">Reference proteome</keyword>
<accession>A0ABV2BWM3</accession>
<dbReference type="CDD" id="cd07564">
    <property type="entry name" value="nitrilases_CHs"/>
    <property type="match status" value="1"/>
</dbReference>
<sequence length="320" mass="35525">MSNSTSDTLKVALGQLAPVWLNRKATLDKIAQSLSEAADNACDLIAFGEAIVPGYPFWIELTDGARFDNVEQKSIFAHYAEQAIQIERGDLATLCDIARQKNIATYVGVIERPLDRAGHSLYCSLVYIDQTGQIQSIHRKLMPTYEERLAWSTGDGHGLVTHPLKGFTVGGLNCWENWMPLVRAAMYAQGENLHVAVWPGNERNTRDLTSVIAREGRSFVMSVSGLMRPQDIDSKIEELQSIKKLGTDFLANGGSCLAAPDGSWVIPPQVGNEGIYYAEIDLAKVRQERQNFDPAGHYSRPDITQLTVNRKRQTTVNFND</sequence>
<dbReference type="InterPro" id="IPR000132">
    <property type="entry name" value="Nitrilase/CN_hydratase_CS"/>
</dbReference>
<evidence type="ECO:0000313" key="2">
    <source>
        <dbReference type="Proteomes" id="UP001548189"/>
    </source>
</evidence>
<dbReference type="Proteomes" id="UP001548189">
    <property type="component" value="Unassembled WGS sequence"/>
</dbReference>
<dbReference type="PROSITE" id="PS00921">
    <property type="entry name" value="NITRIL_CHT_2"/>
    <property type="match status" value="1"/>
</dbReference>
<gene>
    <name evidence="1" type="ORF">ABVT43_14495</name>
</gene>
<dbReference type="PANTHER" id="PTHR46044">
    <property type="entry name" value="NITRILASE"/>
    <property type="match status" value="1"/>
</dbReference>